<keyword evidence="6" id="KW-0472">Membrane</keyword>
<evidence type="ECO:0000313" key="7">
    <source>
        <dbReference type="EMBL" id="KAK1734332.1"/>
    </source>
</evidence>
<evidence type="ECO:0000256" key="2">
    <source>
        <dbReference type="ARBA" id="ARBA00022614"/>
    </source>
</evidence>
<dbReference type="Proteomes" id="UP001224775">
    <property type="component" value="Unassembled WGS sequence"/>
</dbReference>
<sequence length="556" mass="60803">MIKHTSVDDRVGLRNNRNVQSPPPLDNIDIDEVEAAALQSAVRNSIRTTPGAFAVIPLDIEARNTTAAAAAADTPRSVPSSADPQDGAADNSLGATGEAALSSSSYDGANSIVTDDNGNGGGGNYNGHYLPIDIIAEATLVPSQHEMEEEEVNSAPTEAACELVPIGTNNATPPDEAPPSEMVTSLNHDGLADSSRQQHNANCADNTLPTAVIATAEPMKGMSAVICNRHFRLGWWHFIIVIAIVLLIVLPSALIPQRRNRQQDSTTNWMDDHTNYLQATIEQILIQNSISNAAHSMIHLPHNIKHWIGWPTVVMERMRSNQNQSKGPLRTLYNDTYWHGWRKQYDFLTNTNECEWGVGANNGFNVIDCNNDGFVTLINLWQNQLVGVIPTELVHLRNCTALDFLTNRLSGEVPVEITQMKLDYLNLGYNQLSGTVMPEYGNLVNVSYLMMDFNKLVGTIPPELGKLTQLSGWLSLEGNSLTGTIPQSFVGFTNATWIYLNQNDLTGSAEFLCDALKPVEGYGYTNMNLTSPLLELQVDREKVNCTCCKCCPVKGN</sequence>
<dbReference type="GO" id="GO:0016020">
    <property type="term" value="C:membrane"/>
    <property type="evidence" value="ECO:0007669"/>
    <property type="project" value="UniProtKB-SubCell"/>
</dbReference>
<dbReference type="Gene3D" id="3.80.10.10">
    <property type="entry name" value="Ribonuclease Inhibitor"/>
    <property type="match status" value="2"/>
</dbReference>
<keyword evidence="8" id="KW-1185">Reference proteome</keyword>
<reference evidence="7" key="1">
    <citation type="submission" date="2023-06" db="EMBL/GenBank/DDBJ databases">
        <title>Survivors Of The Sea: Transcriptome response of Skeletonema marinoi to long-term dormancy.</title>
        <authorList>
            <person name="Pinder M.I.M."/>
            <person name="Kourtchenko O."/>
            <person name="Robertson E.K."/>
            <person name="Larsson T."/>
            <person name="Maumus F."/>
            <person name="Osuna-Cruz C.M."/>
            <person name="Vancaester E."/>
            <person name="Stenow R."/>
            <person name="Vandepoele K."/>
            <person name="Ploug H."/>
            <person name="Bruchert V."/>
            <person name="Godhe A."/>
            <person name="Topel M."/>
        </authorList>
    </citation>
    <scope>NUCLEOTIDE SEQUENCE</scope>
    <source>
        <strain evidence="7">R05AC</strain>
    </source>
</reference>
<protein>
    <submittedName>
        <fullName evidence="7">Leucine-rich repeat domain-containing protein</fullName>
    </submittedName>
</protein>
<dbReference type="InterPro" id="IPR032675">
    <property type="entry name" value="LRR_dom_sf"/>
</dbReference>
<feature type="region of interest" description="Disordered" evidence="5">
    <location>
        <begin position="1"/>
        <end position="27"/>
    </location>
</feature>
<name>A0AAD8XVM8_9STRA</name>
<feature type="transmembrane region" description="Helical" evidence="6">
    <location>
        <begin position="235"/>
        <end position="255"/>
    </location>
</feature>
<dbReference type="InterPro" id="IPR051716">
    <property type="entry name" value="Plant_RL_S/T_kinase"/>
</dbReference>
<dbReference type="PANTHER" id="PTHR48053:SF71">
    <property type="entry name" value="LEUCINE RICH REPEAT FAMILY PROTEIN, EXPRESSED"/>
    <property type="match status" value="1"/>
</dbReference>
<evidence type="ECO:0000256" key="5">
    <source>
        <dbReference type="SAM" id="MobiDB-lite"/>
    </source>
</evidence>
<keyword evidence="6" id="KW-1133">Transmembrane helix</keyword>
<dbReference type="PANTHER" id="PTHR48053">
    <property type="entry name" value="LEUCINE RICH REPEAT FAMILY PROTEIN, EXPRESSED"/>
    <property type="match status" value="1"/>
</dbReference>
<keyword evidence="6" id="KW-0812">Transmembrane</keyword>
<dbReference type="SUPFAM" id="SSF52058">
    <property type="entry name" value="L domain-like"/>
    <property type="match status" value="1"/>
</dbReference>
<dbReference type="EMBL" id="JATAAI010000040">
    <property type="protein sequence ID" value="KAK1734332.1"/>
    <property type="molecule type" value="Genomic_DNA"/>
</dbReference>
<keyword evidence="4" id="KW-0677">Repeat</keyword>
<comment type="subcellular location">
    <subcellularLocation>
        <location evidence="1">Membrane</location>
        <topology evidence="1">Single-pass membrane protein</topology>
    </subcellularLocation>
</comment>
<comment type="caution">
    <text evidence="7">The sequence shown here is derived from an EMBL/GenBank/DDBJ whole genome shotgun (WGS) entry which is preliminary data.</text>
</comment>
<feature type="compositionally biased region" description="Basic and acidic residues" evidence="5">
    <location>
        <begin position="1"/>
        <end position="12"/>
    </location>
</feature>
<accession>A0AAD8XVM8</accession>
<evidence type="ECO:0000313" key="8">
    <source>
        <dbReference type="Proteomes" id="UP001224775"/>
    </source>
</evidence>
<organism evidence="7 8">
    <name type="scientific">Skeletonema marinoi</name>
    <dbReference type="NCBI Taxonomy" id="267567"/>
    <lineage>
        <taxon>Eukaryota</taxon>
        <taxon>Sar</taxon>
        <taxon>Stramenopiles</taxon>
        <taxon>Ochrophyta</taxon>
        <taxon>Bacillariophyta</taxon>
        <taxon>Coscinodiscophyceae</taxon>
        <taxon>Thalassiosirophycidae</taxon>
        <taxon>Thalassiosirales</taxon>
        <taxon>Skeletonemataceae</taxon>
        <taxon>Skeletonema</taxon>
        <taxon>Skeletonema marinoi-dohrnii complex</taxon>
    </lineage>
</organism>
<gene>
    <name evidence="7" type="ORF">QTG54_015099</name>
</gene>
<keyword evidence="2" id="KW-0433">Leucine-rich repeat</keyword>
<dbReference type="FunFam" id="3.80.10.10:FF:000041">
    <property type="entry name" value="LRR receptor-like serine/threonine-protein kinase ERECTA"/>
    <property type="match status" value="1"/>
</dbReference>
<evidence type="ECO:0000256" key="4">
    <source>
        <dbReference type="ARBA" id="ARBA00022737"/>
    </source>
</evidence>
<evidence type="ECO:0000256" key="1">
    <source>
        <dbReference type="ARBA" id="ARBA00004167"/>
    </source>
</evidence>
<keyword evidence="3" id="KW-0732">Signal</keyword>
<feature type="region of interest" description="Disordered" evidence="5">
    <location>
        <begin position="67"/>
        <end position="107"/>
    </location>
</feature>
<evidence type="ECO:0000256" key="6">
    <source>
        <dbReference type="SAM" id="Phobius"/>
    </source>
</evidence>
<evidence type="ECO:0000256" key="3">
    <source>
        <dbReference type="ARBA" id="ARBA00022729"/>
    </source>
</evidence>
<proteinExistence type="predicted"/>
<dbReference type="AlphaFoldDB" id="A0AAD8XVM8"/>